<dbReference type="Proteomes" id="UP001164746">
    <property type="component" value="Chromosome 11"/>
</dbReference>
<evidence type="ECO:0000259" key="9">
    <source>
        <dbReference type="PROSITE" id="PS50071"/>
    </source>
</evidence>
<organism evidence="10 11">
    <name type="scientific">Mya arenaria</name>
    <name type="common">Soft-shell clam</name>
    <dbReference type="NCBI Taxonomy" id="6604"/>
    <lineage>
        <taxon>Eukaryota</taxon>
        <taxon>Metazoa</taxon>
        <taxon>Spiralia</taxon>
        <taxon>Lophotrochozoa</taxon>
        <taxon>Mollusca</taxon>
        <taxon>Bivalvia</taxon>
        <taxon>Autobranchia</taxon>
        <taxon>Heteroconchia</taxon>
        <taxon>Euheterodonta</taxon>
        <taxon>Imparidentia</taxon>
        <taxon>Neoheterodontei</taxon>
        <taxon>Myida</taxon>
        <taxon>Myoidea</taxon>
        <taxon>Myidae</taxon>
        <taxon>Mya</taxon>
    </lineage>
</organism>
<feature type="compositionally biased region" description="Low complexity" evidence="8">
    <location>
        <begin position="286"/>
        <end position="320"/>
    </location>
</feature>
<evidence type="ECO:0000256" key="1">
    <source>
        <dbReference type="ARBA" id="ARBA00004123"/>
    </source>
</evidence>
<dbReference type="Gene3D" id="1.10.10.60">
    <property type="entry name" value="Homeodomain-like"/>
    <property type="match status" value="1"/>
</dbReference>
<dbReference type="InterPro" id="IPR050394">
    <property type="entry name" value="Homeobox_NK-like"/>
</dbReference>
<dbReference type="EMBL" id="CP111022">
    <property type="protein sequence ID" value="WAR18424.1"/>
    <property type="molecule type" value="Genomic_DNA"/>
</dbReference>
<dbReference type="PANTHER" id="PTHR24340:SF41">
    <property type="entry name" value="MUSCLE-SPECIFIC HOMEOBOX PROTEIN TINMAN-RELATED"/>
    <property type="match status" value="1"/>
</dbReference>
<feature type="region of interest" description="Disordered" evidence="8">
    <location>
        <begin position="227"/>
        <end position="372"/>
    </location>
</feature>
<keyword evidence="2" id="KW-0217">Developmental protein</keyword>
<dbReference type="CDD" id="cd00086">
    <property type="entry name" value="homeodomain"/>
    <property type="match status" value="1"/>
</dbReference>
<evidence type="ECO:0000256" key="8">
    <source>
        <dbReference type="SAM" id="MobiDB-lite"/>
    </source>
</evidence>
<dbReference type="SMART" id="SM00389">
    <property type="entry name" value="HOX"/>
    <property type="match status" value="1"/>
</dbReference>
<protein>
    <submittedName>
        <fullName evidence="10">TITF1-like protein</fullName>
    </submittedName>
</protein>
<keyword evidence="4 6" id="KW-0371">Homeobox</keyword>
<evidence type="ECO:0000313" key="10">
    <source>
        <dbReference type="EMBL" id="WAR18424.1"/>
    </source>
</evidence>
<evidence type="ECO:0000256" key="3">
    <source>
        <dbReference type="ARBA" id="ARBA00023125"/>
    </source>
</evidence>
<feature type="compositionally biased region" description="Polar residues" evidence="8">
    <location>
        <begin position="322"/>
        <end position="333"/>
    </location>
</feature>
<evidence type="ECO:0000256" key="5">
    <source>
        <dbReference type="ARBA" id="ARBA00023242"/>
    </source>
</evidence>
<feature type="compositionally biased region" description="Low complexity" evidence="8">
    <location>
        <begin position="334"/>
        <end position="345"/>
    </location>
</feature>
<feature type="compositionally biased region" description="Polar residues" evidence="8">
    <location>
        <begin position="346"/>
        <end position="361"/>
    </location>
</feature>
<comment type="subcellular location">
    <subcellularLocation>
        <location evidence="1 6 7">Nucleus</location>
    </subcellularLocation>
</comment>
<evidence type="ECO:0000256" key="6">
    <source>
        <dbReference type="PROSITE-ProRule" id="PRU00108"/>
    </source>
</evidence>
<feature type="compositionally biased region" description="Low complexity" evidence="8">
    <location>
        <begin position="236"/>
        <end position="249"/>
    </location>
</feature>
<evidence type="ECO:0000256" key="2">
    <source>
        <dbReference type="ARBA" id="ARBA00022473"/>
    </source>
</evidence>
<name>A0ABY7FC88_MYAAR</name>
<gene>
    <name evidence="10" type="ORF">MAR_000262</name>
</gene>
<evidence type="ECO:0000256" key="7">
    <source>
        <dbReference type="RuleBase" id="RU000682"/>
    </source>
</evidence>
<keyword evidence="5 6" id="KW-0539">Nucleus</keyword>
<dbReference type="InterPro" id="IPR017970">
    <property type="entry name" value="Homeobox_CS"/>
</dbReference>
<feature type="compositionally biased region" description="Polar residues" evidence="8">
    <location>
        <begin position="273"/>
        <end position="285"/>
    </location>
</feature>
<dbReference type="InterPro" id="IPR009057">
    <property type="entry name" value="Homeodomain-like_sf"/>
</dbReference>
<dbReference type="SUPFAM" id="SSF46689">
    <property type="entry name" value="Homeodomain-like"/>
    <property type="match status" value="1"/>
</dbReference>
<keyword evidence="3 6" id="KW-0238">DNA-binding</keyword>
<keyword evidence="11" id="KW-1185">Reference proteome</keyword>
<feature type="DNA-binding region" description="Homeobox" evidence="6">
    <location>
        <begin position="169"/>
        <end position="228"/>
    </location>
</feature>
<evidence type="ECO:0000256" key="4">
    <source>
        <dbReference type="ARBA" id="ARBA00023155"/>
    </source>
</evidence>
<dbReference type="PANTHER" id="PTHR24340">
    <property type="entry name" value="HOMEOBOX PROTEIN NKX"/>
    <property type="match status" value="1"/>
</dbReference>
<dbReference type="PROSITE" id="PS50071">
    <property type="entry name" value="HOMEOBOX_2"/>
    <property type="match status" value="1"/>
</dbReference>
<dbReference type="Pfam" id="PF00046">
    <property type="entry name" value="Homeodomain"/>
    <property type="match status" value="1"/>
</dbReference>
<feature type="domain" description="Homeobox" evidence="9">
    <location>
        <begin position="167"/>
        <end position="227"/>
    </location>
</feature>
<reference evidence="10" key="1">
    <citation type="submission" date="2022-11" db="EMBL/GenBank/DDBJ databases">
        <title>Centuries of genome instability and evolution in soft-shell clam transmissible cancer (bioRxiv).</title>
        <authorList>
            <person name="Hart S.F.M."/>
            <person name="Yonemitsu M.A."/>
            <person name="Giersch R.M."/>
            <person name="Beal B.F."/>
            <person name="Arriagada G."/>
            <person name="Davis B.W."/>
            <person name="Ostrander E.A."/>
            <person name="Goff S.P."/>
            <person name="Metzger M.J."/>
        </authorList>
    </citation>
    <scope>NUCLEOTIDE SEQUENCE</scope>
    <source>
        <strain evidence="10">MELC-2E11</strain>
        <tissue evidence="10">Siphon/mantle</tissue>
    </source>
</reference>
<sequence length="372" mass="40518">MSVSPKHSTPFSVTDILNPIEELQNFSNFNLPLRKAPFADSGFSSFGAYSYRTSGSQGTMNGMSAAAAAMSVPVTSPYHNYVPPLSHHTPNFPSQYCNGGDYYGDSMMRNSSNWYNTGSPDHRLTISRLMNSQSSCAMSPMSSGMNHMSNMGIPGLDQHKGLQFPLTQRRKRRILFSQAQVYELERRFKQQKYLSAPEREHLASMINLTPTQVKIWFQNHRYKCKRQQKDKDKLDSSASSNASESSPQSHTSQNSPKKVAVPVLVKDGKPCTGTGNNESQGSQNTSQARVSSASNSSHNSSSPGHVHSSSAKSGSQSHHSVPMTTAGTTTHCYSSSTSSLSSPSSGLHNSINYPTPPSMNGGSPYLLSGRTW</sequence>
<evidence type="ECO:0000313" key="11">
    <source>
        <dbReference type="Proteomes" id="UP001164746"/>
    </source>
</evidence>
<dbReference type="InterPro" id="IPR001356">
    <property type="entry name" value="HD"/>
</dbReference>
<dbReference type="PRINTS" id="PR00024">
    <property type="entry name" value="HOMEOBOX"/>
</dbReference>
<dbReference type="InterPro" id="IPR020479">
    <property type="entry name" value="HD_metazoa"/>
</dbReference>
<accession>A0ABY7FC88</accession>
<proteinExistence type="predicted"/>
<dbReference type="PROSITE" id="PS00027">
    <property type="entry name" value="HOMEOBOX_1"/>
    <property type="match status" value="1"/>
</dbReference>